<keyword evidence="2 5" id="KW-0238">DNA-binding</keyword>
<dbReference type="AlphaFoldDB" id="A0ABD3VQC1"/>
<dbReference type="PROSITE" id="PS00027">
    <property type="entry name" value="HOMEOBOX_1"/>
    <property type="match status" value="1"/>
</dbReference>
<evidence type="ECO:0000259" key="8">
    <source>
        <dbReference type="PROSITE" id="PS50071"/>
    </source>
</evidence>
<keyword evidence="4 5" id="KW-0539">Nucleus</keyword>
<dbReference type="Proteomes" id="UP001634394">
    <property type="component" value="Unassembled WGS sequence"/>
</dbReference>
<evidence type="ECO:0000256" key="6">
    <source>
        <dbReference type="RuleBase" id="RU000682"/>
    </source>
</evidence>
<dbReference type="Pfam" id="PF00046">
    <property type="entry name" value="Homeodomain"/>
    <property type="match status" value="1"/>
</dbReference>
<dbReference type="PANTHER" id="PTHR24339:SF28">
    <property type="entry name" value="E5-RELATED"/>
    <property type="match status" value="1"/>
</dbReference>
<evidence type="ECO:0000256" key="2">
    <source>
        <dbReference type="ARBA" id="ARBA00023125"/>
    </source>
</evidence>
<feature type="compositionally biased region" description="Basic and acidic residues" evidence="7">
    <location>
        <begin position="39"/>
        <end position="60"/>
    </location>
</feature>
<evidence type="ECO:0000256" key="3">
    <source>
        <dbReference type="ARBA" id="ARBA00023155"/>
    </source>
</evidence>
<evidence type="ECO:0000313" key="10">
    <source>
        <dbReference type="Proteomes" id="UP001634394"/>
    </source>
</evidence>
<gene>
    <name evidence="9" type="ORF">ACJMK2_005530</name>
</gene>
<dbReference type="CDD" id="cd00086">
    <property type="entry name" value="homeodomain"/>
    <property type="match status" value="1"/>
</dbReference>
<keyword evidence="10" id="KW-1185">Reference proteome</keyword>
<feature type="region of interest" description="Disordered" evidence="7">
    <location>
        <begin position="284"/>
        <end position="308"/>
    </location>
</feature>
<evidence type="ECO:0000256" key="5">
    <source>
        <dbReference type="PROSITE-ProRule" id="PRU00108"/>
    </source>
</evidence>
<reference evidence="9 10" key="1">
    <citation type="submission" date="2024-11" db="EMBL/GenBank/DDBJ databases">
        <title>Chromosome-level genome assembly of the freshwater bivalve Anodonta woodiana.</title>
        <authorList>
            <person name="Chen X."/>
        </authorList>
    </citation>
    <scope>NUCLEOTIDE SEQUENCE [LARGE SCALE GENOMIC DNA]</scope>
    <source>
        <strain evidence="9">MN2024</strain>
        <tissue evidence="9">Gills</tissue>
    </source>
</reference>
<protein>
    <recommendedName>
        <fullName evidence="8">Homeobox domain-containing protein</fullName>
    </recommendedName>
</protein>
<evidence type="ECO:0000256" key="4">
    <source>
        <dbReference type="ARBA" id="ARBA00023242"/>
    </source>
</evidence>
<dbReference type="InterPro" id="IPR001356">
    <property type="entry name" value="HD"/>
</dbReference>
<dbReference type="InterPro" id="IPR017970">
    <property type="entry name" value="Homeobox_CS"/>
</dbReference>
<proteinExistence type="predicted"/>
<dbReference type="GO" id="GO:0005634">
    <property type="term" value="C:nucleus"/>
    <property type="evidence" value="ECO:0007669"/>
    <property type="project" value="UniProtKB-SubCell"/>
</dbReference>
<dbReference type="FunFam" id="1.10.10.60:FF:000081">
    <property type="entry name" value="Empty spiracles homeobox 2"/>
    <property type="match status" value="1"/>
</dbReference>
<dbReference type="PROSITE" id="PS50071">
    <property type="entry name" value="HOMEOBOX_2"/>
    <property type="match status" value="1"/>
</dbReference>
<comment type="subcellular location">
    <subcellularLocation>
        <location evidence="1 5 6">Nucleus</location>
    </subcellularLocation>
</comment>
<keyword evidence="3 5" id="KW-0371">Homeobox</keyword>
<feature type="domain" description="Homeobox" evidence="8">
    <location>
        <begin position="229"/>
        <end position="289"/>
    </location>
</feature>
<name>A0ABD3VQC1_SINWO</name>
<accession>A0ABD3VQC1</accession>
<dbReference type="InterPro" id="IPR009057">
    <property type="entry name" value="Homeodomain-like_sf"/>
</dbReference>
<dbReference type="EMBL" id="JBJQND010000010">
    <property type="protein sequence ID" value="KAL3863795.1"/>
    <property type="molecule type" value="Genomic_DNA"/>
</dbReference>
<dbReference type="InterPro" id="IPR050877">
    <property type="entry name" value="EMX-VAX-Noto_Homeobox_TFs"/>
</dbReference>
<sequence length="308" mass="35174">MTATMMAQCPRRSKVFTIDSIIGKDSERPESSSVQINHKSRERENVQDDKKSRKDSERSSVDTAHTSSYGCNAKEAIDVRNQELRDVRNPNVRDFRKQELLDVRNQGLYEGRDSAFLNGASRYFVDTINPGESISIAASESINQFQESFVPNCLPIGSTGLCRHPLSLLNVPGIYSQHIPSVSPVHPVLYNNTRDYRRINPYLTDRCPAYLVPRFGVAGGPGLFFHPYRKPKRIRTAFSPSQLLQLEKAFEKSHYVVGQERKDLAAELQLSETQVKVWFQNRRTKHKRTNTEEEESEVPHKDSHVTKI</sequence>
<evidence type="ECO:0000256" key="1">
    <source>
        <dbReference type="ARBA" id="ARBA00004123"/>
    </source>
</evidence>
<organism evidence="9 10">
    <name type="scientific">Sinanodonta woodiana</name>
    <name type="common">Chinese pond mussel</name>
    <name type="synonym">Anodonta woodiana</name>
    <dbReference type="NCBI Taxonomy" id="1069815"/>
    <lineage>
        <taxon>Eukaryota</taxon>
        <taxon>Metazoa</taxon>
        <taxon>Spiralia</taxon>
        <taxon>Lophotrochozoa</taxon>
        <taxon>Mollusca</taxon>
        <taxon>Bivalvia</taxon>
        <taxon>Autobranchia</taxon>
        <taxon>Heteroconchia</taxon>
        <taxon>Palaeoheterodonta</taxon>
        <taxon>Unionida</taxon>
        <taxon>Unionoidea</taxon>
        <taxon>Unionidae</taxon>
        <taxon>Unioninae</taxon>
        <taxon>Sinanodonta</taxon>
    </lineage>
</organism>
<evidence type="ECO:0000256" key="7">
    <source>
        <dbReference type="SAM" id="MobiDB-lite"/>
    </source>
</evidence>
<evidence type="ECO:0000313" key="9">
    <source>
        <dbReference type="EMBL" id="KAL3863795.1"/>
    </source>
</evidence>
<dbReference type="SUPFAM" id="SSF46689">
    <property type="entry name" value="Homeodomain-like"/>
    <property type="match status" value="1"/>
</dbReference>
<comment type="caution">
    <text evidence="9">The sequence shown here is derived from an EMBL/GenBank/DDBJ whole genome shotgun (WGS) entry which is preliminary data.</text>
</comment>
<dbReference type="PANTHER" id="PTHR24339">
    <property type="entry name" value="HOMEOBOX PROTEIN EMX-RELATED"/>
    <property type="match status" value="1"/>
</dbReference>
<feature type="DNA-binding region" description="Homeobox" evidence="5">
    <location>
        <begin position="231"/>
        <end position="290"/>
    </location>
</feature>
<dbReference type="GO" id="GO:0003677">
    <property type="term" value="F:DNA binding"/>
    <property type="evidence" value="ECO:0007669"/>
    <property type="project" value="UniProtKB-UniRule"/>
</dbReference>
<dbReference type="SMART" id="SM00389">
    <property type="entry name" value="HOX"/>
    <property type="match status" value="1"/>
</dbReference>
<feature type="region of interest" description="Disordered" evidence="7">
    <location>
        <begin position="20"/>
        <end position="67"/>
    </location>
</feature>
<dbReference type="Gene3D" id="1.10.10.60">
    <property type="entry name" value="Homeodomain-like"/>
    <property type="match status" value="1"/>
</dbReference>
<feature type="compositionally biased region" description="Basic and acidic residues" evidence="7">
    <location>
        <begin position="297"/>
        <end position="308"/>
    </location>
</feature>